<dbReference type="Proteomes" id="UP000807115">
    <property type="component" value="Chromosome 3"/>
</dbReference>
<sequence>MICNIVKLFFNCHYLIIKSNSVTQLCSLCRFKLLMRTLHEFGSRMANSKFPTSQSWPPLLLHLRMKGGGI</sequence>
<protein>
    <submittedName>
        <fullName evidence="1">Uncharacterized protein</fullName>
    </submittedName>
</protein>
<proteinExistence type="predicted"/>
<reference evidence="1" key="1">
    <citation type="journal article" date="2019" name="BMC Genomics">
        <title>A new reference genome for Sorghum bicolor reveals high levels of sequence similarity between sweet and grain genotypes: implications for the genetics of sugar metabolism.</title>
        <authorList>
            <person name="Cooper E.A."/>
            <person name="Brenton Z.W."/>
            <person name="Flinn B.S."/>
            <person name="Jenkins J."/>
            <person name="Shu S."/>
            <person name="Flowers D."/>
            <person name="Luo F."/>
            <person name="Wang Y."/>
            <person name="Xia P."/>
            <person name="Barry K."/>
            <person name="Daum C."/>
            <person name="Lipzen A."/>
            <person name="Yoshinaga Y."/>
            <person name="Schmutz J."/>
            <person name="Saski C."/>
            <person name="Vermerris W."/>
            <person name="Kresovich S."/>
        </authorList>
    </citation>
    <scope>NUCLEOTIDE SEQUENCE</scope>
</reference>
<accession>A0A921RDJ7</accession>
<reference evidence="1" key="2">
    <citation type="submission" date="2020-10" db="EMBL/GenBank/DDBJ databases">
        <authorList>
            <person name="Cooper E.A."/>
            <person name="Brenton Z.W."/>
            <person name="Flinn B.S."/>
            <person name="Jenkins J."/>
            <person name="Shu S."/>
            <person name="Flowers D."/>
            <person name="Luo F."/>
            <person name="Wang Y."/>
            <person name="Xia P."/>
            <person name="Barry K."/>
            <person name="Daum C."/>
            <person name="Lipzen A."/>
            <person name="Yoshinaga Y."/>
            <person name="Schmutz J."/>
            <person name="Saski C."/>
            <person name="Vermerris W."/>
            <person name="Kresovich S."/>
        </authorList>
    </citation>
    <scope>NUCLEOTIDE SEQUENCE</scope>
</reference>
<evidence type="ECO:0000313" key="2">
    <source>
        <dbReference type="Proteomes" id="UP000807115"/>
    </source>
</evidence>
<dbReference type="AlphaFoldDB" id="A0A921RDJ7"/>
<name>A0A921RDJ7_SORBI</name>
<evidence type="ECO:0000313" key="1">
    <source>
        <dbReference type="EMBL" id="KAG0538409.1"/>
    </source>
</evidence>
<organism evidence="1 2">
    <name type="scientific">Sorghum bicolor</name>
    <name type="common">Sorghum</name>
    <name type="synonym">Sorghum vulgare</name>
    <dbReference type="NCBI Taxonomy" id="4558"/>
    <lineage>
        <taxon>Eukaryota</taxon>
        <taxon>Viridiplantae</taxon>
        <taxon>Streptophyta</taxon>
        <taxon>Embryophyta</taxon>
        <taxon>Tracheophyta</taxon>
        <taxon>Spermatophyta</taxon>
        <taxon>Magnoliopsida</taxon>
        <taxon>Liliopsida</taxon>
        <taxon>Poales</taxon>
        <taxon>Poaceae</taxon>
        <taxon>PACMAD clade</taxon>
        <taxon>Panicoideae</taxon>
        <taxon>Andropogonodae</taxon>
        <taxon>Andropogoneae</taxon>
        <taxon>Sorghinae</taxon>
        <taxon>Sorghum</taxon>
    </lineage>
</organism>
<gene>
    <name evidence="1" type="ORF">BDA96_03G233700</name>
</gene>
<comment type="caution">
    <text evidence="1">The sequence shown here is derived from an EMBL/GenBank/DDBJ whole genome shotgun (WGS) entry which is preliminary data.</text>
</comment>
<dbReference type="EMBL" id="CM027682">
    <property type="protein sequence ID" value="KAG0538409.1"/>
    <property type="molecule type" value="Genomic_DNA"/>
</dbReference>